<dbReference type="AlphaFoldDB" id="A0A7W4W1P4"/>
<dbReference type="Proteomes" id="UP000589626">
    <property type="component" value="Unassembled WGS sequence"/>
</dbReference>
<sequence length="53" mass="5714">MDAMECDGCGATMRWETSHSRCDRCGYIRPCCEGAPVTASCVVPTDTRGASLR</sequence>
<name>A0A7W4W1P4_9ACTN</name>
<reference evidence="1 2" key="1">
    <citation type="submission" date="2020-08" db="EMBL/GenBank/DDBJ databases">
        <title>Sequencing the genomes of 1000 actinobacteria strains.</title>
        <authorList>
            <person name="Klenk H.-P."/>
        </authorList>
    </citation>
    <scope>NUCLEOTIDE SEQUENCE [LARGE SCALE GENOMIC DNA]</scope>
    <source>
        <strain evidence="1 2">DSM 105498</strain>
    </source>
</reference>
<comment type="caution">
    <text evidence="1">The sequence shown here is derived from an EMBL/GenBank/DDBJ whole genome shotgun (WGS) entry which is preliminary data.</text>
</comment>
<gene>
    <name evidence="1" type="ORF">FHU40_005619</name>
</gene>
<evidence type="ECO:0000313" key="2">
    <source>
        <dbReference type="Proteomes" id="UP000589626"/>
    </source>
</evidence>
<protein>
    <submittedName>
        <fullName evidence="1">Uncharacterized protein</fullName>
    </submittedName>
</protein>
<proteinExistence type="predicted"/>
<keyword evidence="2" id="KW-1185">Reference proteome</keyword>
<dbReference type="EMBL" id="JACHWR010000022">
    <property type="protein sequence ID" value="MBB3045759.1"/>
    <property type="molecule type" value="Genomic_DNA"/>
</dbReference>
<evidence type="ECO:0000313" key="1">
    <source>
        <dbReference type="EMBL" id="MBB3045759.1"/>
    </source>
</evidence>
<accession>A0A7W4W1P4</accession>
<organism evidence="1 2">
    <name type="scientific">Nocardioides soli</name>
    <dbReference type="NCBI Taxonomy" id="1036020"/>
    <lineage>
        <taxon>Bacteria</taxon>
        <taxon>Bacillati</taxon>
        <taxon>Actinomycetota</taxon>
        <taxon>Actinomycetes</taxon>
        <taxon>Propionibacteriales</taxon>
        <taxon>Nocardioidaceae</taxon>
        <taxon>Nocardioides</taxon>
    </lineage>
</organism>